<proteinExistence type="predicted"/>
<sequence>MPPISSRSPYLFAFEQYRTREDLYDTHFNSAAMRTFLAKIPATMTTGLDLTHYEDSSGFLNRHRLTHYEDSSGSFNGHGHRQVTSQHGDHLK</sequence>
<dbReference type="AlphaFoldDB" id="A0A0D2CNY3"/>
<evidence type="ECO:0008006" key="4">
    <source>
        <dbReference type="Google" id="ProtNLM"/>
    </source>
</evidence>
<protein>
    <recommendedName>
        <fullName evidence="4">ABM domain-containing protein</fullName>
    </recommendedName>
</protein>
<dbReference type="EMBL" id="KN847322">
    <property type="protein sequence ID" value="KIW51607.1"/>
    <property type="molecule type" value="Genomic_DNA"/>
</dbReference>
<name>A0A0D2CNY3_9EURO</name>
<feature type="region of interest" description="Disordered" evidence="1">
    <location>
        <begin position="70"/>
        <end position="92"/>
    </location>
</feature>
<evidence type="ECO:0000256" key="1">
    <source>
        <dbReference type="SAM" id="MobiDB-lite"/>
    </source>
</evidence>
<keyword evidence="3" id="KW-1185">Reference proteome</keyword>
<dbReference type="HOGENOM" id="CLU_2413286_0_0_1"/>
<reference evidence="2 3" key="1">
    <citation type="submission" date="2015-01" db="EMBL/GenBank/DDBJ databases">
        <title>The Genome Sequence of Exophiala xenobiotica CBS118157.</title>
        <authorList>
            <consortium name="The Broad Institute Genomics Platform"/>
            <person name="Cuomo C."/>
            <person name="de Hoog S."/>
            <person name="Gorbushina A."/>
            <person name="Stielow B."/>
            <person name="Teixiera M."/>
            <person name="Abouelleil A."/>
            <person name="Chapman S.B."/>
            <person name="Priest M."/>
            <person name="Young S.K."/>
            <person name="Wortman J."/>
            <person name="Nusbaum C."/>
            <person name="Birren B."/>
        </authorList>
    </citation>
    <scope>NUCLEOTIDE SEQUENCE [LARGE SCALE GENOMIC DNA]</scope>
    <source>
        <strain evidence="2 3">CBS 118157</strain>
    </source>
</reference>
<organism evidence="2 3">
    <name type="scientific">Exophiala xenobiotica</name>
    <dbReference type="NCBI Taxonomy" id="348802"/>
    <lineage>
        <taxon>Eukaryota</taxon>
        <taxon>Fungi</taxon>
        <taxon>Dikarya</taxon>
        <taxon>Ascomycota</taxon>
        <taxon>Pezizomycotina</taxon>
        <taxon>Eurotiomycetes</taxon>
        <taxon>Chaetothyriomycetidae</taxon>
        <taxon>Chaetothyriales</taxon>
        <taxon>Herpotrichiellaceae</taxon>
        <taxon>Exophiala</taxon>
    </lineage>
</organism>
<dbReference type="Proteomes" id="UP000054342">
    <property type="component" value="Unassembled WGS sequence"/>
</dbReference>
<dbReference type="RefSeq" id="XP_013312191.1">
    <property type="nucleotide sequence ID" value="XM_013456737.1"/>
</dbReference>
<gene>
    <name evidence="2" type="ORF">PV05_10311</name>
</gene>
<evidence type="ECO:0000313" key="3">
    <source>
        <dbReference type="Proteomes" id="UP000054342"/>
    </source>
</evidence>
<accession>A0A0D2CNY3</accession>
<dbReference type="GeneID" id="25332219"/>
<evidence type="ECO:0000313" key="2">
    <source>
        <dbReference type="EMBL" id="KIW51607.1"/>
    </source>
</evidence>
<dbReference type="OrthoDB" id="5328688at2759"/>